<dbReference type="InterPro" id="IPR052912">
    <property type="entry name" value="UPF0111_domain"/>
</dbReference>
<comment type="similarity">
    <text evidence="1">Belongs to the UPF0111 family.</text>
</comment>
<protein>
    <recommendedName>
        <fullName evidence="2">Nudix hydrolase domain-containing protein</fullName>
    </recommendedName>
</protein>
<dbReference type="GO" id="GO:0016462">
    <property type="term" value="F:pyrophosphatase activity"/>
    <property type="evidence" value="ECO:0007669"/>
    <property type="project" value="InterPro"/>
</dbReference>
<dbReference type="AlphaFoldDB" id="A0A0A7PCY9"/>
<name>A0A0A7PCY9_9SPHN</name>
<dbReference type="KEGG" id="sphk:SKP52_05270"/>
<dbReference type="InterPro" id="IPR038078">
    <property type="entry name" value="PhoU-like_sf"/>
</dbReference>
<dbReference type="InterPro" id="IPR047198">
    <property type="entry name" value="DDP-like_NUDIX"/>
</dbReference>
<dbReference type="InterPro" id="IPR000086">
    <property type="entry name" value="NUDIX_hydrolase_dom"/>
</dbReference>
<evidence type="ECO:0000313" key="3">
    <source>
        <dbReference type="EMBL" id="AJA07981.1"/>
    </source>
</evidence>
<sequence length="433" mass="48595">MFAYSLRTTLHFAIELTFTETTASERSFACDCHKFVIEAKLICNHWRRRRLPPRKGLNKLRQIAVLPYRFGGPAQDGPTEILLITSRETKRWVVPKGNPLTGITRHAAAAIEAEEEAGVIGAVCPTPIGSYEYRKRRANGASIMYNVEVFPLAVTNELADWKEMDERDRKWFSFRDAASAVDEPDLQALIRSFGDNGFRAVAAPRSAVQNVAEKAGVSWMFAWFQRLLPRQGNFFELFESHAATLVAGANALSRMLQGGEGMADHVQEIIEREHDADAITREVLQTVRRTFLTPFDRSAITDLIASMDDAIDEMQKTAGAVDLYDVTEFEPEMRDIGGIIVDAARLTAEALPLLRNIGANGPRLHELTERLVRMEGHADEIHAAGLKRLFREHGEANPTQFLIARELFRHLERVTDSFEDVANEIDGLVIDHA</sequence>
<dbReference type="InterPro" id="IPR015797">
    <property type="entry name" value="NUDIX_hydrolase-like_dom_sf"/>
</dbReference>
<dbReference type="STRING" id="1515612.SKP52_05270"/>
<evidence type="ECO:0000313" key="4">
    <source>
        <dbReference type="Proteomes" id="UP000030907"/>
    </source>
</evidence>
<evidence type="ECO:0000259" key="2">
    <source>
        <dbReference type="PROSITE" id="PS51462"/>
    </source>
</evidence>
<keyword evidence="4" id="KW-1185">Reference proteome</keyword>
<feature type="domain" description="Nudix hydrolase" evidence="2">
    <location>
        <begin position="58"/>
        <end position="194"/>
    </location>
</feature>
<dbReference type="Proteomes" id="UP000030907">
    <property type="component" value="Chromosome"/>
</dbReference>
<dbReference type="PANTHER" id="PTHR37298">
    <property type="entry name" value="UPF0111 PROTEIN YKAA"/>
    <property type="match status" value="1"/>
</dbReference>
<dbReference type="SUPFAM" id="SSF55811">
    <property type="entry name" value="Nudix"/>
    <property type="match status" value="1"/>
</dbReference>
<dbReference type="PANTHER" id="PTHR37298:SF1">
    <property type="entry name" value="UPF0111 PROTEIN YKAA"/>
    <property type="match status" value="1"/>
</dbReference>
<organism evidence="3 4">
    <name type="scientific">Sphingopyxis fribergensis</name>
    <dbReference type="NCBI Taxonomy" id="1515612"/>
    <lineage>
        <taxon>Bacteria</taxon>
        <taxon>Pseudomonadati</taxon>
        <taxon>Pseudomonadota</taxon>
        <taxon>Alphaproteobacteria</taxon>
        <taxon>Sphingomonadales</taxon>
        <taxon>Sphingomonadaceae</taxon>
        <taxon>Sphingopyxis</taxon>
    </lineage>
</organism>
<reference evidence="3 4" key="1">
    <citation type="journal article" date="2015" name="Int. J. Syst. Evol. Microbiol.">
        <title>Description of Sphingopyxis fribergensis sp. nov. - a soil bacterium with the ability to degrade styrene and phenylacetic acid.</title>
        <authorList>
            <person name="Oelschlagel M."/>
            <person name="Ruckert C."/>
            <person name="Kalinowski J."/>
            <person name="Schmidt G."/>
            <person name="Schlomann M."/>
            <person name="Tischler D."/>
        </authorList>
    </citation>
    <scope>NUCLEOTIDE SEQUENCE [LARGE SCALE GENOMIC DNA]</scope>
    <source>
        <strain evidence="3 4">Kp5.2</strain>
    </source>
</reference>
<dbReference type="PROSITE" id="PS51462">
    <property type="entry name" value="NUDIX"/>
    <property type="match status" value="1"/>
</dbReference>
<dbReference type="Gene3D" id="3.90.79.10">
    <property type="entry name" value="Nucleoside Triphosphate Pyrophosphohydrolase"/>
    <property type="match status" value="1"/>
</dbReference>
<dbReference type="CDD" id="cd04666">
    <property type="entry name" value="NUDIX_DIPP2_like_Nudt4"/>
    <property type="match status" value="1"/>
</dbReference>
<dbReference type="Pfam" id="PF00293">
    <property type="entry name" value="NUDIX"/>
    <property type="match status" value="1"/>
</dbReference>
<dbReference type="EMBL" id="CP009122">
    <property type="protein sequence ID" value="AJA07981.1"/>
    <property type="molecule type" value="Genomic_DNA"/>
</dbReference>
<dbReference type="Pfam" id="PF01865">
    <property type="entry name" value="PhoU_div"/>
    <property type="match status" value="1"/>
</dbReference>
<evidence type="ECO:0000256" key="1">
    <source>
        <dbReference type="ARBA" id="ARBA00008591"/>
    </source>
</evidence>
<gene>
    <name evidence="3" type="ORF">SKP52_05270</name>
</gene>
<dbReference type="Gene3D" id="1.20.58.220">
    <property type="entry name" value="Phosphate transport system protein phou homolog 2, domain 2"/>
    <property type="match status" value="1"/>
</dbReference>
<accession>A0A0A7PCY9</accession>
<dbReference type="InterPro" id="IPR018445">
    <property type="entry name" value="Put_Phosphate_transp_reg"/>
</dbReference>
<dbReference type="HOGENOM" id="CLU_632986_0_0_5"/>
<proteinExistence type="inferred from homology"/>